<sequence length="172" mass="19321">MKPDAEHPDLKSRQFPVQEDMAYQLKVWRFEHVGWYLLVLCMVLGLLGLFSRGVLSSQDARSDDGKVQVEYEMFHRNGSTNPLKLSVHATPEATVELDIGGELLDGFSIETMQPAPVRMRSSAQGMRLWLQADAQGQATLYLTLRGDGLGLFRSHIRAPGSSEVRLTQFIYP</sequence>
<dbReference type="Proteomes" id="UP000291107">
    <property type="component" value="Unassembled WGS sequence"/>
</dbReference>
<comment type="caution">
    <text evidence="2">The sequence shown here is derived from an EMBL/GenBank/DDBJ whole genome shotgun (WGS) entry which is preliminary data.</text>
</comment>
<dbReference type="EMBL" id="SEUB01000011">
    <property type="protein sequence ID" value="RYM37869.1"/>
    <property type="molecule type" value="Genomic_DNA"/>
</dbReference>
<organism evidence="2 3">
    <name type="scientific">Pseudomonas koreensis</name>
    <dbReference type="NCBI Taxonomy" id="198620"/>
    <lineage>
        <taxon>Bacteria</taxon>
        <taxon>Pseudomonadati</taxon>
        <taxon>Pseudomonadota</taxon>
        <taxon>Gammaproteobacteria</taxon>
        <taxon>Pseudomonadales</taxon>
        <taxon>Pseudomonadaceae</taxon>
        <taxon>Pseudomonas</taxon>
    </lineage>
</organism>
<feature type="transmembrane region" description="Helical" evidence="1">
    <location>
        <begin position="33"/>
        <end position="51"/>
    </location>
</feature>
<dbReference type="AlphaFoldDB" id="A0A4Q4KWR0"/>
<proteinExistence type="predicted"/>
<reference evidence="2 3" key="1">
    <citation type="submission" date="2019-02" db="EMBL/GenBank/DDBJ databases">
        <title>Genome of Pseudomonas korensis isolated from heavy metal contaminated environment.</title>
        <authorList>
            <person name="Ayangbenro A.S."/>
            <person name="Babalola O."/>
        </authorList>
    </citation>
    <scope>NUCLEOTIDE SEQUENCE [LARGE SCALE GENOMIC DNA]</scope>
    <source>
        <strain evidence="2 3">AB36</strain>
    </source>
</reference>
<protein>
    <submittedName>
        <fullName evidence="2">Uncharacterized protein</fullName>
    </submittedName>
</protein>
<accession>A0A4Q4KWR0</accession>
<keyword evidence="1" id="KW-1133">Transmembrane helix</keyword>
<keyword evidence="1" id="KW-0472">Membrane</keyword>
<keyword evidence="1" id="KW-0812">Transmembrane</keyword>
<name>A0A4Q4KWR0_9PSED</name>
<evidence type="ECO:0000313" key="3">
    <source>
        <dbReference type="Proteomes" id="UP000291107"/>
    </source>
</evidence>
<evidence type="ECO:0000256" key="1">
    <source>
        <dbReference type="SAM" id="Phobius"/>
    </source>
</evidence>
<gene>
    <name evidence="2" type="ORF">EVS84_25555</name>
</gene>
<dbReference type="RefSeq" id="WP_130000020.1">
    <property type="nucleotide sequence ID" value="NZ_SEUB01000011.1"/>
</dbReference>
<evidence type="ECO:0000313" key="2">
    <source>
        <dbReference type="EMBL" id="RYM37869.1"/>
    </source>
</evidence>